<sequence length="59" mass="6604">MSRICDTAISQVDQRFSQSDHLIAAKLVDSSLFLQFVLSFPTSELDCAVKLWPVGKEKC</sequence>
<name>A0AA47MUX2_MERPO</name>
<proteinExistence type="predicted"/>
<protein>
    <submittedName>
        <fullName evidence="1">Uncharacterized protein</fullName>
    </submittedName>
</protein>
<dbReference type="AlphaFoldDB" id="A0AA47MUX2"/>
<evidence type="ECO:0000313" key="1">
    <source>
        <dbReference type="EMBL" id="KAK0146606.1"/>
    </source>
</evidence>
<gene>
    <name evidence="1" type="ORF">N1851_014060</name>
</gene>
<keyword evidence="2" id="KW-1185">Reference proteome</keyword>
<accession>A0AA47MUX2</accession>
<comment type="caution">
    <text evidence="1">The sequence shown here is derived from an EMBL/GenBank/DDBJ whole genome shotgun (WGS) entry which is preliminary data.</text>
</comment>
<reference evidence="1" key="1">
    <citation type="journal article" date="2023" name="Front. Mar. Sci.">
        <title>A new Merluccius polli reference genome to investigate the effects of global change in West African waters.</title>
        <authorList>
            <person name="Mateo J.L."/>
            <person name="Blanco-Fernandez C."/>
            <person name="Garcia-Vazquez E."/>
            <person name="Machado-Schiaffino G."/>
        </authorList>
    </citation>
    <scope>NUCLEOTIDE SEQUENCE</scope>
    <source>
        <strain evidence="1">C29</strain>
        <tissue evidence="1">Fin</tissue>
    </source>
</reference>
<dbReference type="EMBL" id="JAOPHQ010002564">
    <property type="protein sequence ID" value="KAK0146606.1"/>
    <property type="molecule type" value="Genomic_DNA"/>
</dbReference>
<organism evidence="1 2">
    <name type="scientific">Merluccius polli</name>
    <name type="common">Benguela hake</name>
    <name type="synonym">Merluccius cadenati</name>
    <dbReference type="NCBI Taxonomy" id="89951"/>
    <lineage>
        <taxon>Eukaryota</taxon>
        <taxon>Metazoa</taxon>
        <taxon>Chordata</taxon>
        <taxon>Craniata</taxon>
        <taxon>Vertebrata</taxon>
        <taxon>Euteleostomi</taxon>
        <taxon>Actinopterygii</taxon>
        <taxon>Neopterygii</taxon>
        <taxon>Teleostei</taxon>
        <taxon>Neoteleostei</taxon>
        <taxon>Acanthomorphata</taxon>
        <taxon>Zeiogadaria</taxon>
        <taxon>Gadariae</taxon>
        <taxon>Gadiformes</taxon>
        <taxon>Gadoidei</taxon>
        <taxon>Merlucciidae</taxon>
        <taxon>Merluccius</taxon>
    </lineage>
</organism>
<dbReference type="Proteomes" id="UP001174136">
    <property type="component" value="Unassembled WGS sequence"/>
</dbReference>
<evidence type="ECO:0000313" key="2">
    <source>
        <dbReference type="Proteomes" id="UP001174136"/>
    </source>
</evidence>